<keyword evidence="2" id="KW-1185">Reference proteome</keyword>
<proteinExistence type="predicted"/>
<evidence type="ECO:0000313" key="1">
    <source>
        <dbReference type="EMBL" id="MDC0722102.1"/>
    </source>
</evidence>
<evidence type="ECO:0000313" key="2">
    <source>
        <dbReference type="Proteomes" id="UP001221686"/>
    </source>
</evidence>
<accession>A0ABT5EB65</accession>
<organism evidence="1 2">
    <name type="scientific">Nannocystis bainbridge</name>
    <dbReference type="NCBI Taxonomy" id="2995303"/>
    <lineage>
        <taxon>Bacteria</taxon>
        <taxon>Pseudomonadati</taxon>
        <taxon>Myxococcota</taxon>
        <taxon>Polyangia</taxon>
        <taxon>Nannocystales</taxon>
        <taxon>Nannocystaceae</taxon>
        <taxon>Nannocystis</taxon>
    </lineage>
</organism>
<gene>
    <name evidence="1" type="ORF">POL25_34695</name>
</gene>
<dbReference type="EMBL" id="JAQNDL010000003">
    <property type="protein sequence ID" value="MDC0722102.1"/>
    <property type="molecule type" value="Genomic_DNA"/>
</dbReference>
<comment type="caution">
    <text evidence="1">The sequence shown here is derived from an EMBL/GenBank/DDBJ whole genome shotgun (WGS) entry which is preliminary data.</text>
</comment>
<dbReference type="Proteomes" id="UP001221686">
    <property type="component" value="Unassembled WGS sequence"/>
</dbReference>
<name>A0ABT5EB65_9BACT</name>
<reference evidence="1 2" key="1">
    <citation type="submission" date="2022-11" db="EMBL/GenBank/DDBJ databases">
        <title>Minimal conservation of predation-associated metabolite biosynthetic gene clusters underscores biosynthetic potential of Myxococcota including descriptions for ten novel species: Archangium lansinium sp. nov., Myxococcus landrumus sp. nov., Nannocystis bai.</title>
        <authorList>
            <person name="Ahearne A."/>
            <person name="Stevens C."/>
            <person name="Dowd S."/>
        </authorList>
    </citation>
    <scope>NUCLEOTIDE SEQUENCE [LARGE SCALE GENOMIC DNA]</scope>
    <source>
        <strain evidence="1 2">BB15-2</strain>
    </source>
</reference>
<dbReference type="RefSeq" id="WP_272090599.1">
    <property type="nucleotide sequence ID" value="NZ_JAQNDL010000003.1"/>
</dbReference>
<protein>
    <submittedName>
        <fullName evidence="1">Uncharacterized protein</fullName>
    </submittedName>
</protein>
<sequence length="63" mass="6798">MSLGTTRMSRPRARQAVAEHPLVARADAELAAEAHQVDGGLARADQVLEEPAELRREAPATDH</sequence>